<dbReference type="GO" id="GO:0016747">
    <property type="term" value="F:acyltransferase activity, transferring groups other than amino-acyl groups"/>
    <property type="evidence" value="ECO:0007669"/>
    <property type="project" value="InterPro"/>
</dbReference>
<organism evidence="2 4">
    <name type="scientific">Streptomyces brevispora</name>
    <dbReference type="NCBI Taxonomy" id="887462"/>
    <lineage>
        <taxon>Bacteria</taxon>
        <taxon>Bacillati</taxon>
        <taxon>Actinomycetota</taxon>
        <taxon>Actinomycetes</taxon>
        <taxon>Kitasatosporales</taxon>
        <taxon>Streptomycetaceae</taxon>
        <taxon>Streptomyces</taxon>
    </lineage>
</organism>
<keyword evidence="5" id="KW-1185">Reference proteome</keyword>
<dbReference type="EMBL" id="VIWW01000001">
    <property type="protein sequence ID" value="TWG02108.1"/>
    <property type="molecule type" value="Genomic_DNA"/>
</dbReference>
<dbReference type="InterPro" id="IPR000182">
    <property type="entry name" value="GNAT_dom"/>
</dbReference>
<dbReference type="PANTHER" id="PTHR43415">
    <property type="entry name" value="SPERMIDINE N(1)-ACETYLTRANSFERASE"/>
    <property type="match status" value="1"/>
</dbReference>
<dbReference type="PANTHER" id="PTHR43415:SF3">
    <property type="entry name" value="GNAT-FAMILY ACETYLTRANSFERASE"/>
    <property type="match status" value="1"/>
</dbReference>
<dbReference type="Gene3D" id="3.40.630.30">
    <property type="match status" value="1"/>
</dbReference>
<dbReference type="Proteomes" id="UP000318186">
    <property type="component" value="Unassembled WGS sequence"/>
</dbReference>
<dbReference type="EMBL" id="CP109114">
    <property type="protein sequence ID" value="WSC16709.1"/>
    <property type="molecule type" value="Genomic_DNA"/>
</dbReference>
<dbReference type="PROSITE" id="PS51186">
    <property type="entry name" value="GNAT"/>
    <property type="match status" value="1"/>
</dbReference>
<gene>
    <name evidence="2" type="ORF">FHX80_11509</name>
    <name evidence="3" type="ORF">OIE64_30365</name>
</gene>
<evidence type="ECO:0000313" key="3">
    <source>
        <dbReference type="EMBL" id="WSC16709.1"/>
    </source>
</evidence>
<evidence type="ECO:0000259" key="1">
    <source>
        <dbReference type="PROSITE" id="PS51186"/>
    </source>
</evidence>
<evidence type="ECO:0000313" key="4">
    <source>
        <dbReference type="Proteomes" id="UP000318186"/>
    </source>
</evidence>
<sequence>MSGGAAEVVELRPHTPASLEALLRWKNDTEIRRLSDGGTHSFTREEVAATLERWMRPSHGTVHLAIGLAGRAEPIGFLHLALIERAHRRCRLGIVIGEKDLWGRGHGRTAVVQAVDHAFDVLGLDRITAEVFADNPRSVRMLEGAGFVREGVMRESVQRDGRRVDELIFGLLRHEWAGAGGDRDRRR</sequence>
<dbReference type="Pfam" id="PF13302">
    <property type="entry name" value="Acetyltransf_3"/>
    <property type="match status" value="1"/>
</dbReference>
<feature type="domain" description="N-acetyltransferase" evidence="1">
    <location>
        <begin position="9"/>
        <end position="165"/>
    </location>
</feature>
<reference evidence="3 5" key="2">
    <citation type="submission" date="2022-10" db="EMBL/GenBank/DDBJ databases">
        <title>The complete genomes of actinobacterial strains from the NBC collection.</title>
        <authorList>
            <person name="Joergensen T.S."/>
            <person name="Alvarez Arevalo M."/>
            <person name="Sterndorff E.B."/>
            <person name="Faurdal D."/>
            <person name="Vuksanovic O."/>
            <person name="Mourched A.-S."/>
            <person name="Charusanti P."/>
            <person name="Shaw S."/>
            <person name="Blin K."/>
            <person name="Weber T."/>
        </authorList>
    </citation>
    <scope>NUCLEOTIDE SEQUENCE [LARGE SCALE GENOMIC DNA]</scope>
    <source>
        <strain evidence="3 5">NBC 01769</strain>
    </source>
</reference>
<dbReference type="RefSeq" id="WP_167523350.1">
    <property type="nucleotide sequence ID" value="NZ_CP109114.1"/>
</dbReference>
<dbReference type="InterPro" id="IPR016181">
    <property type="entry name" value="Acyl_CoA_acyltransferase"/>
</dbReference>
<accession>A0A561URW2</accession>
<name>A0A561URW2_9ACTN</name>
<dbReference type="Proteomes" id="UP001330827">
    <property type="component" value="Chromosome"/>
</dbReference>
<protein>
    <submittedName>
        <fullName evidence="3">GNAT family N-acetyltransferase</fullName>
    </submittedName>
    <submittedName>
        <fullName evidence="2">RimJ/RimL family protein N-acetyltransferase</fullName>
    </submittedName>
</protein>
<dbReference type="AlphaFoldDB" id="A0A561URW2"/>
<keyword evidence="2" id="KW-0808">Transferase</keyword>
<proteinExistence type="predicted"/>
<evidence type="ECO:0000313" key="5">
    <source>
        <dbReference type="Proteomes" id="UP001330827"/>
    </source>
</evidence>
<evidence type="ECO:0000313" key="2">
    <source>
        <dbReference type="EMBL" id="TWG02108.1"/>
    </source>
</evidence>
<dbReference type="SUPFAM" id="SSF55729">
    <property type="entry name" value="Acyl-CoA N-acyltransferases (Nat)"/>
    <property type="match status" value="1"/>
</dbReference>
<reference evidence="2 4" key="1">
    <citation type="submission" date="2019-06" db="EMBL/GenBank/DDBJ databases">
        <title>Sequencing the genomes of 1000 actinobacteria strains.</title>
        <authorList>
            <person name="Klenk H.-P."/>
        </authorList>
    </citation>
    <scope>NUCLEOTIDE SEQUENCE [LARGE SCALE GENOMIC DNA]</scope>
    <source>
        <strain evidence="2 4">DSM 42059</strain>
    </source>
</reference>